<dbReference type="OrthoDB" id="3598277at2759"/>
<name>A0A7D9IR93_PARCT</name>
<evidence type="ECO:0000313" key="2">
    <source>
        <dbReference type="Proteomes" id="UP001152795"/>
    </source>
</evidence>
<organism evidence="1 2">
    <name type="scientific">Paramuricea clavata</name>
    <name type="common">Red gorgonian</name>
    <name type="synonym">Violescent sea-whip</name>
    <dbReference type="NCBI Taxonomy" id="317549"/>
    <lineage>
        <taxon>Eukaryota</taxon>
        <taxon>Metazoa</taxon>
        <taxon>Cnidaria</taxon>
        <taxon>Anthozoa</taxon>
        <taxon>Octocorallia</taxon>
        <taxon>Malacalcyonacea</taxon>
        <taxon>Plexauridae</taxon>
        <taxon>Paramuricea</taxon>
    </lineage>
</organism>
<accession>A0A7D9IR93</accession>
<evidence type="ECO:0000313" key="1">
    <source>
        <dbReference type="EMBL" id="CAB4011976.1"/>
    </source>
</evidence>
<proteinExistence type="predicted"/>
<dbReference type="EMBL" id="CACRXK020007330">
    <property type="protein sequence ID" value="CAB4011976.1"/>
    <property type="molecule type" value="Genomic_DNA"/>
</dbReference>
<reference evidence="1" key="1">
    <citation type="submission" date="2020-04" db="EMBL/GenBank/DDBJ databases">
        <authorList>
            <person name="Alioto T."/>
            <person name="Alioto T."/>
            <person name="Gomez Garrido J."/>
        </authorList>
    </citation>
    <scope>NUCLEOTIDE SEQUENCE</scope>
    <source>
        <strain evidence="1">A484AB</strain>
    </source>
</reference>
<comment type="caution">
    <text evidence="1">The sequence shown here is derived from an EMBL/GenBank/DDBJ whole genome shotgun (WGS) entry which is preliminary data.</text>
</comment>
<sequence length="204" mass="23416">MAYLKEAFWDPCCLAYMSMMSTSKCPTESYVDDTKMYMCFSDKECDSTMLFINEDLERIRNWCFQNLLLIYPGKTQLMVYGSRRMVAKLPKCFQLSLLGKTLSPNESIKDLGVTFDCNLNFNEHIIKVSAQCMSALGQINRVKHVFNEELLITIINSLVFSKLSYCSSVWSTTSEGNIKKLQSVQNFAARIIGELRKYDHVPQS</sequence>
<protein>
    <submittedName>
        <fullName evidence="1">Uncharacterized protein</fullName>
    </submittedName>
</protein>
<keyword evidence="2" id="KW-1185">Reference proteome</keyword>
<gene>
    <name evidence="1" type="ORF">PACLA_8A059694</name>
</gene>
<dbReference type="Proteomes" id="UP001152795">
    <property type="component" value="Unassembled WGS sequence"/>
</dbReference>
<dbReference type="PANTHER" id="PTHR33332">
    <property type="entry name" value="REVERSE TRANSCRIPTASE DOMAIN-CONTAINING PROTEIN"/>
    <property type="match status" value="1"/>
</dbReference>
<dbReference type="AlphaFoldDB" id="A0A7D9IR93"/>